<dbReference type="Proteomes" id="UP001164929">
    <property type="component" value="Chromosome 15"/>
</dbReference>
<keyword evidence="2" id="KW-1185">Reference proteome</keyword>
<name>A0AAD6LQ41_9ROSI</name>
<proteinExistence type="predicted"/>
<comment type="caution">
    <text evidence="1">The sequence shown here is derived from an EMBL/GenBank/DDBJ whole genome shotgun (WGS) entry which is preliminary data.</text>
</comment>
<protein>
    <submittedName>
        <fullName evidence="1">Uncharacterized protein</fullName>
    </submittedName>
</protein>
<gene>
    <name evidence="1" type="ORF">NC653_035271</name>
</gene>
<dbReference type="AlphaFoldDB" id="A0AAD6LQ41"/>
<evidence type="ECO:0000313" key="2">
    <source>
        <dbReference type="Proteomes" id="UP001164929"/>
    </source>
</evidence>
<evidence type="ECO:0000313" key="1">
    <source>
        <dbReference type="EMBL" id="KAJ6970945.1"/>
    </source>
</evidence>
<sequence>MRLYLIDRRLIVLSFLDLFLWFFKMQFLHRISNLCDHLSMACERKRKGTRHLIGYILSYLHMMLCRLGWKCFPPSLKNIISTISSNRPESLPSSFFQSTIFSSNSVQPKQVTQRIGRYLSSKYK</sequence>
<reference evidence="1" key="1">
    <citation type="journal article" date="2023" name="Mol. Ecol. Resour.">
        <title>Chromosome-level genome assembly of a triploid poplar Populus alba 'Berolinensis'.</title>
        <authorList>
            <person name="Chen S."/>
            <person name="Yu Y."/>
            <person name="Wang X."/>
            <person name="Wang S."/>
            <person name="Zhang T."/>
            <person name="Zhou Y."/>
            <person name="He R."/>
            <person name="Meng N."/>
            <person name="Wang Y."/>
            <person name="Liu W."/>
            <person name="Liu Z."/>
            <person name="Liu J."/>
            <person name="Guo Q."/>
            <person name="Huang H."/>
            <person name="Sederoff R.R."/>
            <person name="Wang G."/>
            <person name="Qu G."/>
            <person name="Chen S."/>
        </authorList>
    </citation>
    <scope>NUCLEOTIDE SEQUENCE</scope>
    <source>
        <strain evidence="1">SC-2020</strain>
    </source>
</reference>
<accession>A0AAD6LQ41</accession>
<organism evidence="1 2">
    <name type="scientific">Populus alba x Populus x berolinensis</name>
    <dbReference type="NCBI Taxonomy" id="444605"/>
    <lineage>
        <taxon>Eukaryota</taxon>
        <taxon>Viridiplantae</taxon>
        <taxon>Streptophyta</taxon>
        <taxon>Embryophyta</taxon>
        <taxon>Tracheophyta</taxon>
        <taxon>Spermatophyta</taxon>
        <taxon>Magnoliopsida</taxon>
        <taxon>eudicotyledons</taxon>
        <taxon>Gunneridae</taxon>
        <taxon>Pentapetalae</taxon>
        <taxon>rosids</taxon>
        <taxon>fabids</taxon>
        <taxon>Malpighiales</taxon>
        <taxon>Salicaceae</taxon>
        <taxon>Saliceae</taxon>
        <taxon>Populus</taxon>
    </lineage>
</organism>
<dbReference type="EMBL" id="JAQIZT010000015">
    <property type="protein sequence ID" value="KAJ6970945.1"/>
    <property type="molecule type" value="Genomic_DNA"/>
</dbReference>